<dbReference type="AlphaFoldDB" id="A0AAN6IUM7"/>
<evidence type="ECO:0000313" key="8">
    <source>
        <dbReference type="Proteomes" id="UP001161757"/>
    </source>
</evidence>
<comment type="caution">
    <text evidence="7">The sequence shown here is derived from an EMBL/GenBank/DDBJ whole genome shotgun (WGS) entry which is preliminary data.</text>
</comment>
<comment type="function">
    <text evidence="5">Plays a key role in early steps of protein N-linked glycosylation by being involved in the conversion of polyprenol into dolichol. Acts as a polyprenal reductase that mediates the reduction of polyprenal into dolichal in a NADP-dependent mechanism. Dolichols are required for the synthesis of dolichol-linked monosaccharides and the oligosaccharide precursor used for N-glycosylation.</text>
</comment>
<evidence type="ECO:0000313" key="7">
    <source>
        <dbReference type="EMBL" id="KAJ8991262.1"/>
    </source>
</evidence>
<protein>
    <recommendedName>
        <fullName evidence="5">Polyprenal reductase</fullName>
        <ecNumber evidence="5">1.3.1.94</ecNumber>
    </recommendedName>
</protein>
<feature type="domain" description="3-oxo-5-alpha-steroid 4-dehydrogenase C-terminal" evidence="6">
    <location>
        <begin position="181"/>
        <end position="324"/>
    </location>
</feature>
<evidence type="ECO:0000256" key="3">
    <source>
        <dbReference type="ARBA" id="ARBA00022989"/>
    </source>
</evidence>
<dbReference type="GO" id="GO:0016095">
    <property type="term" value="P:polyprenol catabolic process"/>
    <property type="evidence" value="ECO:0007669"/>
    <property type="project" value="UniProtKB-UniRule"/>
</dbReference>
<dbReference type="GO" id="GO:0005789">
    <property type="term" value="C:endoplasmic reticulum membrane"/>
    <property type="evidence" value="ECO:0007669"/>
    <property type="project" value="UniProtKB-SubCell"/>
</dbReference>
<name>A0AAN6IUM7_EXODE</name>
<sequence>MISKPLPVSQILIWTIRAFYLLSSTIILTVRLIGPLRERFLAYGAREDNLTINKNDTNTTPTPLTSSTITQCLDWAARLKVPHSWFSHFYIVSVVSSLFCLSFYLYRYPVFSSGAAATTDPIIPTFCTILMLIQGCRRWLECQGVFVFLTAPQQQQEPQPTKGSRSQSKMWIGHYAIGLAFYVVTNVAIWAEYMGVHVGHDVDVAHWQTGRGLLTPRVLICTLLFLYASYKQHYYHSYLAGLKKYTLPVGPAFRLIVAPHYTAECAIYLALAVLDVAPQTQKQTEISSINWTLFCALVFVAVNLGVTADGTRTWMMYKFPEKKQEIQRRWRILPGIW</sequence>
<dbReference type="PANTHER" id="PTHR14624:SF0">
    <property type="entry name" value="POLYPRENOL REDUCTASE"/>
    <property type="match status" value="1"/>
</dbReference>
<evidence type="ECO:0000256" key="1">
    <source>
        <dbReference type="ARBA" id="ARBA00004127"/>
    </source>
</evidence>
<feature type="transmembrane region" description="Helical" evidence="5">
    <location>
        <begin position="172"/>
        <end position="193"/>
    </location>
</feature>
<comment type="similarity">
    <text evidence="5">Belongs to the steroid 5-alpha reductase family. Polyprenal reductase subfamily.</text>
</comment>
<reference evidence="7" key="1">
    <citation type="submission" date="2023-01" db="EMBL/GenBank/DDBJ databases">
        <title>Exophiala dermititidis isolated from Cystic Fibrosis Patient.</title>
        <authorList>
            <person name="Kurbessoian T."/>
            <person name="Crocker A."/>
            <person name="Murante D."/>
            <person name="Hogan D.A."/>
            <person name="Stajich J.E."/>
        </authorList>
    </citation>
    <scope>NUCLEOTIDE SEQUENCE</scope>
    <source>
        <strain evidence="7">Ex8</strain>
    </source>
</reference>
<keyword evidence="5" id="KW-0560">Oxidoreductase</keyword>
<evidence type="ECO:0000256" key="5">
    <source>
        <dbReference type="RuleBase" id="RU367081"/>
    </source>
</evidence>
<feature type="transmembrane region" description="Helical" evidence="5">
    <location>
        <begin position="251"/>
        <end position="271"/>
    </location>
</feature>
<evidence type="ECO:0000256" key="2">
    <source>
        <dbReference type="ARBA" id="ARBA00022692"/>
    </source>
</evidence>
<dbReference type="Proteomes" id="UP001161757">
    <property type="component" value="Unassembled WGS sequence"/>
</dbReference>
<dbReference type="GO" id="GO:0102389">
    <property type="term" value="F:polyprenol reductase activity"/>
    <property type="evidence" value="ECO:0007669"/>
    <property type="project" value="UniProtKB-UniRule"/>
</dbReference>
<evidence type="ECO:0000256" key="4">
    <source>
        <dbReference type="ARBA" id="ARBA00023136"/>
    </source>
</evidence>
<keyword evidence="3 5" id="KW-1133">Transmembrane helix</keyword>
<keyword evidence="5" id="KW-0521">NADP</keyword>
<accession>A0AAN6IUM7</accession>
<dbReference type="Pfam" id="PF02544">
    <property type="entry name" value="Steroid_dh"/>
    <property type="match status" value="1"/>
</dbReference>
<evidence type="ECO:0000259" key="6">
    <source>
        <dbReference type="Pfam" id="PF02544"/>
    </source>
</evidence>
<dbReference type="GO" id="GO:0003865">
    <property type="term" value="F:3-oxo-5-alpha-steroid 4-dehydrogenase activity"/>
    <property type="evidence" value="ECO:0007669"/>
    <property type="project" value="TreeGrafter"/>
</dbReference>
<comment type="catalytic activity">
    <reaction evidence="5">
        <text>a di-trans,poly-cis-dolichal + NADP(+) = a di-trans,poly-cis-polyprenal + NADPH + H(+)</text>
        <dbReference type="Rhea" id="RHEA:80727"/>
        <dbReference type="Rhea" id="RHEA-COMP:19536"/>
        <dbReference type="Rhea" id="RHEA-COMP:19537"/>
        <dbReference type="ChEBI" id="CHEBI:15378"/>
        <dbReference type="ChEBI" id="CHEBI:57783"/>
        <dbReference type="ChEBI" id="CHEBI:58349"/>
        <dbReference type="ChEBI" id="CHEBI:231623"/>
        <dbReference type="ChEBI" id="CHEBI:231637"/>
        <dbReference type="EC" id="1.3.1.94"/>
    </reaction>
    <physiologicalReaction direction="right-to-left" evidence="5">
        <dbReference type="Rhea" id="RHEA:80729"/>
    </physiologicalReaction>
</comment>
<keyword evidence="2 5" id="KW-0812">Transmembrane</keyword>
<organism evidence="7 8">
    <name type="scientific">Exophiala dermatitidis</name>
    <name type="common">Black yeast-like fungus</name>
    <name type="synonym">Wangiella dermatitidis</name>
    <dbReference type="NCBI Taxonomy" id="5970"/>
    <lineage>
        <taxon>Eukaryota</taxon>
        <taxon>Fungi</taxon>
        <taxon>Dikarya</taxon>
        <taxon>Ascomycota</taxon>
        <taxon>Pezizomycotina</taxon>
        <taxon>Eurotiomycetes</taxon>
        <taxon>Chaetothyriomycetidae</taxon>
        <taxon>Chaetothyriales</taxon>
        <taxon>Herpotrichiellaceae</taxon>
        <taxon>Exophiala</taxon>
    </lineage>
</organism>
<dbReference type="EC" id="1.3.1.94" evidence="5"/>
<proteinExistence type="inferred from homology"/>
<dbReference type="PANTHER" id="PTHR14624">
    <property type="entry name" value="DFG10 PROTEIN"/>
    <property type="match status" value="1"/>
</dbReference>
<dbReference type="InterPro" id="IPR039698">
    <property type="entry name" value="Dfg10/SRD5A3"/>
</dbReference>
<gene>
    <name evidence="7" type="ORF">HRR80_004606</name>
</gene>
<feature type="transmembrane region" description="Helical" evidence="5">
    <location>
        <begin position="85"/>
        <end position="106"/>
    </location>
</feature>
<keyword evidence="4 5" id="KW-0472">Membrane</keyword>
<dbReference type="GO" id="GO:0006488">
    <property type="term" value="P:dolichol-linked oligosaccharide biosynthetic process"/>
    <property type="evidence" value="ECO:0007669"/>
    <property type="project" value="UniProtKB-UniRule"/>
</dbReference>
<feature type="transmembrane region" description="Helical" evidence="5">
    <location>
        <begin position="291"/>
        <end position="308"/>
    </location>
</feature>
<feature type="transmembrane region" description="Helical" evidence="5">
    <location>
        <begin position="213"/>
        <end position="230"/>
    </location>
</feature>
<keyword evidence="5" id="KW-0256">Endoplasmic reticulum</keyword>
<dbReference type="EMBL" id="JAJGCB010000008">
    <property type="protein sequence ID" value="KAJ8991262.1"/>
    <property type="molecule type" value="Genomic_DNA"/>
</dbReference>
<feature type="transmembrane region" description="Helical" evidence="5">
    <location>
        <begin position="12"/>
        <end position="33"/>
    </location>
</feature>
<comment type="pathway">
    <text evidence="5">Protein modification; protein glycosylation.</text>
</comment>
<dbReference type="PROSITE" id="PS50244">
    <property type="entry name" value="S5A_REDUCTASE"/>
    <property type="match status" value="1"/>
</dbReference>
<comment type="subcellular location">
    <subcellularLocation>
        <location evidence="1">Endomembrane system</location>
        <topology evidence="1">Multi-pass membrane protein</topology>
    </subcellularLocation>
    <subcellularLocation>
        <location evidence="5">Endoplasmic reticulum membrane</location>
    </subcellularLocation>
</comment>
<dbReference type="GO" id="GO:0160198">
    <property type="term" value="F:polyprenal reductase activity"/>
    <property type="evidence" value="ECO:0007669"/>
    <property type="project" value="UniProtKB-EC"/>
</dbReference>
<dbReference type="InterPro" id="IPR001104">
    <property type="entry name" value="3-oxo-5_a-steroid_4-DH_C"/>
</dbReference>